<proteinExistence type="predicted"/>
<dbReference type="AlphaFoldDB" id="A0A7S3PF23"/>
<evidence type="ECO:0000313" key="2">
    <source>
        <dbReference type="EMBL" id="CAE0435014.1"/>
    </source>
</evidence>
<gene>
    <name evidence="2" type="ORF">ASTO00021_LOCUS5305</name>
</gene>
<sequence>MNGPPGVGFQANPANSPGNDVPLHSQMSQGSTMTGMTGLTTATGQTFVAKSMSVKELRQVLTDFYDYHDPFKGPDEITDVVNWTKRNGIKRLNKMLRKKYKEDLLVRDDVVTNRESIRSNARAVSTLMTPGLVPPDMEEDYDAVGVRRRRGTVVEEVAMRKMLDNSIKALENCKTPDQIKNEILNFYSIVQPDRLQQVRRGEIPDFTTEILQWTFRFGLPNLVKNLREKYLGEFGEIEAPAVFRIDELKEGEPKQLPANLPPVDIGQLREKLLAFYGTYNPQKLQEGIEDLIKYVKKKGVEPLNKKLRARYNDDLDTFQGQDVIEYKKKLFERLVGFYGDHDPSMIGNGLAKIIAWAEKRGEEKLNYHLREKYNADLSTYQASS</sequence>
<name>A0A7S3PF23_9STRA</name>
<feature type="compositionally biased region" description="Low complexity" evidence="1">
    <location>
        <begin position="25"/>
        <end position="37"/>
    </location>
</feature>
<reference evidence="2" key="1">
    <citation type="submission" date="2021-01" db="EMBL/GenBank/DDBJ databases">
        <authorList>
            <person name="Corre E."/>
            <person name="Pelletier E."/>
            <person name="Niang G."/>
            <person name="Scheremetjew M."/>
            <person name="Finn R."/>
            <person name="Kale V."/>
            <person name="Holt S."/>
            <person name="Cochrane G."/>
            <person name="Meng A."/>
            <person name="Brown T."/>
            <person name="Cohen L."/>
        </authorList>
    </citation>
    <scope>NUCLEOTIDE SEQUENCE</scope>
    <source>
        <strain evidence="2">GSBS06</strain>
    </source>
</reference>
<evidence type="ECO:0000256" key="1">
    <source>
        <dbReference type="SAM" id="MobiDB-lite"/>
    </source>
</evidence>
<feature type="region of interest" description="Disordered" evidence="1">
    <location>
        <begin position="1"/>
        <end position="37"/>
    </location>
</feature>
<organism evidence="2">
    <name type="scientific">Aplanochytrium stocchinoi</name>
    <dbReference type="NCBI Taxonomy" id="215587"/>
    <lineage>
        <taxon>Eukaryota</taxon>
        <taxon>Sar</taxon>
        <taxon>Stramenopiles</taxon>
        <taxon>Bigyra</taxon>
        <taxon>Labyrinthulomycetes</taxon>
        <taxon>Thraustochytrida</taxon>
        <taxon>Thraustochytriidae</taxon>
        <taxon>Aplanochytrium</taxon>
    </lineage>
</organism>
<protein>
    <submittedName>
        <fullName evidence="2">Uncharacterized protein</fullName>
    </submittedName>
</protein>
<accession>A0A7S3PF23</accession>
<dbReference type="EMBL" id="HBIN01007248">
    <property type="protein sequence ID" value="CAE0435014.1"/>
    <property type="molecule type" value="Transcribed_RNA"/>
</dbReference>